<organism evidence="1">
    <name type="scientific">marine metagenome</name>
    <dbReference type="NCBI Taxonomy" id="408172"/>
    <lineage>
        <taxon>unclassified sequences</taxon>
        <taxon>metagenomes</taxon>
        <taxon>ecological metagenomes</taxon>
    </lineage>
</organism>
<protein>
    <submittedName>
        <fullName evidence="1">Uncharacterized protein</fullName>
    </submittedName>
</protein>
<accession>A0A382FWA4</accession>
<sequence>MIKKKIHNGEDLNRLKGWNAKARVFNSDRSVIASLSTKDAH</sequence>
<reference evidence="1" key="1">
    <citation type="submission" date="2018-05" db="EMBL/GenBank/DDBJ databases">
        <authorList>
            <person name="Lanie J.A."/>
            <person name="Ng W.-L."/>
            <person name="Kazmierczak K.M."/>
            <person name="Andrzejewski T.M."/>
            <person name="Davidsen T.M."/>
            <person name="Wayne K.J."/>
            <person name="Tettelin H."/>
            <person name="Glass J.I."/>
            <person name="Rusch D."/>
            <person name="Podicherti R."/>
            <person name="Tsui H.-C.T."/>
            <person name="Winkler M.E."/>
        </authorList>
    </citation>
    <scope>NUCLEOTIDE SEQUENCE</scope>
</reference>
<evidence type="ECO:0000313" key="1">
    <source>
        <dbReference type="EMBL" id="SVB66919.1"/>
    </source>
</evidence>
<dbReference type="AlphaFoldDB" id="A0A382FWA4"/>
<name>A0A382FWA4_9ZZZZ</name>
<dbReference type="EMBL" id="UINC01052051">
    <property type="protein sequence ID" value="SVB66919.1"/>
    <property type="molecule type" value="Genomic_DNA"/>
</dbReference>
<gene>
    <name evidence="1" type="ORF">METZ01_LOCUS219773</name>
</gene>
<proteinExistence type="predicted"/>